<keyword evidence="1" id="KW-0732">Signal</keyword>
<accession>A0A518AGN4</accession>
<name>A0A518AGN4_9BACT</name>
<evidence type="ECO:0000313" key="2">
    <source>
        <dbReference type="EMBL" id="QDU53849.1"/>
    </source>
</evidence>
<dbReference type="RefSeq" id="WP_145244900.1">
    <property type="nucleotide sequence ID" value="NZ_CP036278.1"/>
</dbReference>
<feature type="chain" id="PRO_5021705036" description="PEP-CTERM protein-sorting domain-containing protein" evidence="1">
    <location>
        <begin position="24"/>
        <end position="269"/>
    </location>
</feature>
<gene>
    <name evidence="2" type="ORF">Pan181_00270</name>
</gene>
<evidence type="ECO:0000313" key="3">
    <source>
        <dbReference type="Proteomes" id="UP000315750"/>
    </source>
</evidence>
<dbReference type="EMBL" id="CP036278">
    <property type="protein sequence ID" value="QDU53849.1"/>
    <property type="molecule type" value="Genomic_DNA"/>
</dbReference>
<keyword evidence="3" id="KW-1185">Reference proteome</keyword>
<evidence type="ECO:0008006" key="4">
    <source>
        <dbReference type="Google" id="ProtNLM"/>
    </source>
</evidence>
<dbReference type="OrthoDB" id="259314at2"/>
<dbReference type="KEGG" id="amuc:Pan181_00270"/>
<dbReference type="Proteomes" id="UP000315750">
    <property type="component" value="Chromosome"/>
</dbReference>
<protein>
    <recommendedName>
        <fullName evidence="4">PEP-CTERM protein-sorting domain-containing protein</fullName>
    </recommendedName>
</protein>
<organism evidence="2 3">
    <name type="scientific">Aeoliella mucimassa</name>
    <dbReference type="NCBI Taxonomy" id="2527972"/>
    <lineage>
        <taxon>Bacteria</taxon>
        <taxon>Pseudomonadati</taxon>
        <taxon>Planctomycetota</taxon>
        <taxon>Planctomycetia</taxon>
        <taxon>Pirellulales</taxon>
        <taxon>Lacipirellulaceae</taxon>
        <taxon>Aeoliella</taxon>
    </lineage>
</organism>
<reference evidence="2 3" key="1">
    <citation type="submission" date="2019-02" db="EMBL/GenBank/DDBJ databases">
        <title>Deep-cultivation of Planctomycetes and their phenomic and genomic characterization uncovers novel biology.</title>
        <authorList>
            <person name="Wiegand S."/>
            <person name="Jogler M."/>
            <person name="Boedeker C."/>
            <person name="Pinto D."/>
            <person name="Vollmers J."/>
            <person name="Rivas-Marin E."/>
            <person name="Kohn T."/>
            <person name="Peeters S.H."/>
            <person name="Heuer A."/>
            <person name="Rast P."/>
            <person name="Oberbeckmann S."/>
            <person name="Bunk B."/>
            <person name="Jeske O."/>
            <person name="Meyerdierks A."/>
            <person name="Storesund J.E."/>
            <person name="Kallscheuer N."/>
            <person name="Luecker S."/>
            <person name="Lage O.M."/>
            <person name="Pohl T."/>
            <person name="Merkel B.J."/>
            <person name="Hornburger P."/>
            <person name="Mueller R.-W."/>
            <person name="Bruemmer F."/>
            <person name="Labrenz M."/>
            <person name="Spormann A.M."/>
            <person name="Op den Camp H."/>
            <person name="Overmann J."/>
            <person name="Amann R."/>
            <person name="Jetten M.S.M."/>
            <person name="Mascher T."/>
            <person name="Medema M.H."/>
            <person name="Devos D.P."/>
            <person name="Kaster A.-K."/>
            <person name="Ovreas L."/>
            <person name="Rohde M."/>
            <person name="Galperin M.Y."/>
            <person name="Jogler C."/>
        </authorList>
    </citation>
    <scope>NUCLEOTIDE SEQUENCE [LARGE SCALE GENOMIC DNA]</scope>
    <source>
        <strain evidence="2 3">Pan181</strain>
    </source>
</reference>
<dbReference type="AlphaFoldDB" id="A0A518AGN4"/>
<feature type="signal peptide" evidence="1">
    <location>
        <begin position="1"/>
        <end position="23"/>
    </location>
</feature>
<proteinExistence type="predicted"/>
<dbReference type="NCBIfam" id="TIGR02595">
    <property type="entry name" value="PEP_CTERM"/>
    <property type="match status" value="1"/>
</dbReference>
<sequence length="269" mass="27285" precursor="true">MLVRFVAPVMLAMFLVQSVSSSAATIDDFATWTLVQDPPHAGMAASLDSGSQLTLTAIDAVPDAVDIGYQSINGANVASSTSGFYFSPAADFTIAVDYAISSQSSQGLGGIGFGIGEDQSGANSAGVAVGVLDGIGLGVGGAARTNDVSDTTLDVLGAPLVGRLFVDYTASTGDIAYGYSDTPGASSFSVLGTFAARQQEWNDQPLLASFFLRSQDGSPVSGPLESGTLTAVFSNFEVLAGNATSVPEPASMVLLATAMGCALGVLRRR</sequence>
<dbReference type="InterPro" id="IPR013424">
    <property type="entry name" value="Ice-binding_C"/>
</dbReference>
<evidence type="ECO:0000256" key="1">
    <source>
        <dbReference type="SAM" id="SignalP"/>
    </source>
</evidence>